<accession>A0A8X7C6L3</accession>
<gene>
    <name evidence="1" type="ORF">TNIN_242211</name>
</gene>
<name>A0A8X7C6L3_9ARAC</name>
<organism evidence="1 2">
    <name type="scientific">Trichonephila inaurata madagascariensis</name>
    <dbReference type="NCBI Taxonomy" id="2747483"/>
    <lineage>
        <taxon>Eukaryota</taxon>
        <taxon>Metazoa</taxon>
        <taxon>Ecdysozoa</taxon>
        <taxon>Arthropoda</taxon>
        <taxon>Chelicerata</taxon>
        <taxon>Arachnida</taxon>
        <taxon>Araneae</taxon>
        <taxon>Araneomorphae</taxon>
        <taxon>Entelegynae</taxon>
        <taxon>Araneoidea</taxon>
        <taxon>Nephilidae</taxon>
        <taxon>Trichonephila</taxon>
        <taxon>Trichonephila inaurata</taxon>
    </lineage>
</organism>
<feature type="non-terminal residue" evidence="1">
    <location>
        <position position="79"/>
    </location>
</feature>
<dbReference type="AlphaFoldDB" id="A0A8X7C6L3"/>
<evidence type="ECO:0000313" key="2">
    <source>
        <dbReference type="Proteomes" id="UP000886998"/>
    </source>
</evidence>
<dbReference type="EMBL" id="BMAV01011633">
    <property type="protein sequence ID" value="GFY57630.1"/>
    <property type="molecule type" value="Genomic_DNA"/>
</dbReference>
<proteinExistence type="predicted"/>
<protein>
    <submittedName>
        <fullName evidence="1">Uncharacterized protein</fullName>
    </submittedName>
</protein>
<sequence>MVVFPNTFTLDALTCTLRLSTRSRMRGDIRRHNTQSLTEQRKGVSPVRERPSKLIAEVAAAKSRSCFGLCGDDQRLVLR</sequence>
<dbReference type="Proteomes" id="UP000886998">
    <property type="component" value="Unassembled WGS sequence"/>
</dbReference>
<comment type="caution">
    <text evidence="1">The sequence shown here is derived from an EMBL/GenBank/DDBJ whole genome shotgun (WGS) entry which is preliminary data.</text>
</comment>
<reference evidence="1" key="1">
    <citation type="submission" date="2020-08" db="EMBL/GenBank/DDBJ databases">
        <title>Multicomponent nature underlies the extraordinary mechanical properties of spider dragline silk.</title>
        <authorList>
            <person name="Kono N."/>
            <person name="Nakamura H."/>
            <person name="Mori M."/>
            <person name="Yoshida Y."/>
            <person name="Ohtoshi R."/>
            <person name="Malay A.D."/>
            <person name="Moran D.A.P."/>
            <person name="Tomita M."/>
            <person name="Numata K."/>
            <person name="Arakawa K."/>
        </authorList>
    </citation>
    <scope>NUCLEOTIDE SEQUENCE</scope>
</reference>
<evidence type="ECO:0000313" key="1">
    <source>
        <dbReference type="EMBL" id="GFY57630.1"/>
    </source>
</evidence>
<keyword evidence="2" id="KW-1185">Reference proteome</keyword>